<evidence type="ECO:0000313" key="1">
    <source>
        <dbReference type="EMBL" id="MCM6776274.1"/>
    </source>
</evidence>
<sequence length="46" mass="5205">MMPTYLVTLHVHEDDDLPSEVVKAKFLEACEDAPISFDIVAIERES</sequence>
<accession>A0A9X2IZ13</accession>
<reference evidence="1" key="1">
    <citation type="submission" date="2022-06" db="EMBL/GenBank/DDBJ databases">
        <title>Novel species in genus nocardia.</title>
        <authorList>
            <person name="Li F."/>
        </authorList>
    </citation>
    <scope>NUCLEOTIDE SEQUENCE</scope>
    <source>
        <strain evidence="1">CDC141</strain>
    </source>
</reference>
<evidence type="ECO:0000313" key="2">
    <source>
        <dbReference type="Proteomes" id="UP001139157"/>
    </source>
</evidence>
<proteinExistence type="predicted"/>
<gene>
    <name evidence="1" type="ORF">NDR86_22570</name>
</gene>
<name>A0A9X2IZ13_9NOCA</name>
<comment type="caution">
    <text evidence="1">The sequence shown here is derived from an EMBL/GenBank/DDBJ whole genome shotgun (WGS) entry which is preliminary data.</text>
</comment>
<dbReference type="Proteomes" id="UP001139157">
    <property type="component" value="Unassembled WGS sequence"/>
</dbReference>
<keyword evidence="2" id="KW-1185">Reference proteome</keyword>
<dbReference type="RefSeq" id="WP_251914573.1">
    <property type="nucleotide sequence ID" value="NZ_JAMRXG010000009.1"/>
</dbReference>
<dbReference type="AlphaFoldDB" id="A0A9X2IZ13"/>
<protein>
    <submittedName>
        <fullName evidence="1">Uncharacterized protein</fullName>
    </submittedName>
</protein>
<dbReference type="EMBL" id="JAMRXG010000009">
    <property type="protein sequence ID" value="MCM6776274.1"/>
    <property type="molecule type" value="Genomic_DNA"/>
</dbReference>
<organism evidence="1 2">
    <name type="scientific">Nocardia pulmonis</name>
    <dbReference type="NCBI Taxonomy" id="2951408"/>
    <lineage>
        <taxon>Bacteria</taxon>
        <taxon>Bacillati</taxon>
        <taxon>Actinomycetota</taxon>
        <taxon>Actinomycetes</taxon>
        <taxon>Mycobacteriales</taxon>
        <taxon>Nocardiaceae</taxon>
        <taxon>Nocardia</taxon>
    </lineage>
</organism>